<gene>
    <name evidence="1" type="ORF">HYY20_06065</name>
</gene>
<evidence type="ECO:0000313" key="2">
    <source>
        <dbReference type="Proteomes" id="UP000769766"/>
    </source>
</evidence>
<name>A0A932CN93_UNCTE</name>
<dbReference type="InterPro" id="IPR021228">
    <property type="entry name" value="BrxD"/>
</dbReference>
<dbReference type="AlphaFoldDB" id="A0A932CN93"/>
<protein>
    <submittedName>
        <fullName evidence="1">DUF2791 family P-loop domain-containing protein</fullName>
    </submittedName>
</protein>
<organism evidence="1 2">
    <name type="scientific">Tectimicrobiota bacterium</name>
    <dbReference type="NCBI Taxonomy" id="2528274"/>
    <lineage>
        <taxon>Bacteria</taxon>
        <taxon>Pseudomonadati</taxon>
        <taxon>Nitrospinota/Tectimicrobiota group</taxon>
        <taxon>Candidatus Tectimicrobiota</taxon>
    </lineage>
</organism>
<dbReference type="Pfam" id="PF10923">
    <property type="entry name" value="BrxC_BrxD"/>
    <property type="match status" value="1"/>
</dbReference>
<sequence>MEEYTVTEGRLTPHQAQSLINGLSRGSVPLDAVEWFNVEVGDRRRWIEDIQHDLEGFIREGGSKVRFLKGFYGDGKTHFLSLVRKMARDRNYLVSYVNAEEAPLHKFEKVYGQIVERMETADCSEQALRRLLDGWVEGRHRRLVTEETEEERIGRQLVAEIREFSINLR</sequence>
<reference evidence="1" key="1">
    <citation type="submission" date="2020-07" db="EMBL/GenBank/DDBJ databases">
        <title>Huge and variable diversity of episymbiotic CPR bacteria and DPANN archaea in groundwater ecosystems.</title>
        <authorList>
            <person name="He C.Y."/>
            <person name="Keren R."/>
            <person name="Whittaker M."/>
            <person name="Farag I.F."/>
            <person name="Doudna J."/>
            <person name="Cate J.H.D."/>
            <person name="Banfield J.F."/>
        </authorList>
    </citation>
    <scope>NUCLEOTIDE SEQUENCE</scope>
    <source>
        <strain evidence="1">NC_groundwater_672_Ag_B-0.1um_62_36</strain>
    </source>
</reference>
<feature type="non-terminal residue" evidence="1">
    <location>
        <position position="169"/>
    </location>
</feature>
<proteinExistence type="predicted"/>
<accession>A0A932CN93</accession>
<dbReference type="EMBL" id="JACPRF010000185">
    <property type="protein sequence ID" value="MBI2876428.1"/>
    <property type="molecule type" value="Genomic_DNA"/>
</dbReference>
<comment type="caution">
    <text evidence="1">The sequence shown here is derived from an EMBL/GenBank/DDBJ whole genome shotgun (WGS) entry which is preliminary data.</text>
</comment>
<evidence type="ECO:0000313" key="1">
    <source>
        <dbReference type="EMBL" id="MBI2876428.1"/>
    </source>
</evidence>
<dbReference type="Proteomes" id="UP000769766">
    <property type="component" value="Unassembled WGS sequence"/>
</dbReference>